<keyword evidence="2 7" id="KW-0812">Transmembrane</keyword>
<evidence type="ECO:0000256" key="3">
    <source>
        <dbReference type="ARBA" id="ARBA00022989"/>
    </source>
</evidence>
<feature type="transmembrane region" description="Helical" evidence="7">
    <location>
        <begin position="281"/>
        <end position="301"/>
    </location>
</feature>
<dbReference type="Pfam" id="PF20684">
    <property type="entry name" value="Fung_rhodopsin"/>
    <property type="match status" value="1"/>
</dbReference>
<reference evidence="9" key="1">
    <citation type="submission" date="2023-06" db="EMBL/GenBank/DDBJ databases">
        <title>Draft genome of Marssonina rosae.</title>
        <authorList>
            <person name="Cheng Q."/>
        </authorList>
    </citation>
    <scope>NUCLEOTIDE SEQUENCE</scope>
    <source>
        <strain evidence="9">R4</strain>
    </source>
</reference>
<feature type="region of interest" description="Disordered" evidence="6">
    <location>
        <begin position="384"/>
        <end position="407"/>
    </location>
</feature>
<sequence>MSSDLTTRAAAEAIPPAMAAALAAAQKAFNIEAFTLYAIAVAFTGLRTYARVVSVGVRDLRADDYLIWIAILLYTGLTVAAYFTMNYSNGLANDSMPPELRASLDPSSRQYHLRVVGSKLQLAGSTTYMVLIFTLKCAMLVFYLRLMDRLSKAWRIRIFIGFGILFATSGASIITVYTACHPLHKYWQINPDPGSVCQVAISRPMVWVVFMASLITDVYLMLVPIPMLWSTNLRMVKKIAASFVLGAGVFVLICALLKLIYVETDPVNGAKLGAQWTMREAFVSVIVTSLPMVFPLLKTWFTPLLGSILGSTKASSNNPVGFRTIGGGKGSSSAKSNTRRKHRPDSLSYSDSEDNIVRMQNLDFQIEPPEKGIIVSSGLHVVEETRSQRESHTSDRDLHSKVIQDTW</sequence>
<evidence type="ECO:0000313" key="9">
    <source>
        <dbReference type="EMBL" id="KAK2625935.1"/>
    </source>
</evidence>
<evidence type="ECO:0000256" key="6">
    <source>
        <dbReference type="SAM" id="MobiDB-lite"/>
    </source>
</evidence>
<comment type="caution">
    <text evidence="9">The sequence shown here is derived from an EMBL/GenBank/DDBJ whole genome shotgun (WGS) entry which is preliminary data.</text>
</comment>
<organism evidence="9 10">
    <name type="scientific">Diplocarpon rosae</name>
    <dbReference type="NCBI Taxonomy" id="946125"/>
    <lineage>
        <taxon>Eukaryota</taxon>
        <taxon>Fungi</taxon>
        <taxon>Dikarya</taxon>
        <taxon>Ascomycota</taxon>
        <taxon>Pezizomycotina</taxon>
        <taxon>Leotiomycetes</taxon>
        <taxon>Helotiales</taxon>
        <taxon>Drepanopezizaceae</taxon>
        <taxon>Diplocarpon</taxon>
    </lineage>
</organism>
<protein>
    <recommendedName>
        <fullName evidence="8">Rhodopsin domain-containing protein</fullName>
    </recommendedName>
</protein>
<comment type="subcellular location">
    <subcellularLocation>
        <location evidence="1">Membrane</location>
        <topology evidence="1">Multi-pass membrane protein</topology>
    </subcellularLocation>
</comment>
<gene>
    <name evidence="9" type="ORF">QTJ16_005247</name>
</gene>
<dbReference type="AlphaFoldDB" id="A0AAD9WC58"/>
<dbReference type="InterPro" id="IPR052337">
    <property type="entry name" value="SAT4-like"/>
</dbReference>
<name>A0AAD9WC58_9HELO</name>
<feature type="transmembrane region" description="Helical" evidence="7">
    <location>
        <begin position="158"/>
        <end position="184"/>
    </location>
</feature>
<feature type="region of interest" description="Disordered" evidence="6">
    <location>
        <begin position="320"/>
        <end position="350"/>
    </location>
</feature>
<keyword evidence="10" id="KW-1185">Reference proteome</keyword>
<feature type="transmembrane region" description="Helical" evidence="7">
    <location>
        <begin position="239"/>
        <end position="261"/>
    </location>
</feature>
<proteinExistence type="inferred from homology"/>
<evidence type="ECO:0000256" key="4">
    <source>
        <dbReference type="ARBA" id="ARBA00023136"/>
    </source>
</evidence>
<feature type="domain" description="Rhodopsin" evidence="8">
    <location>
        <begin position="46"/>
        <end position="298"/>
    </location>
</feature>
<dbReference type="Proteomes" id="UP001285354">
    <property type="component" value="Unassembled WGS sequence"/>
</dbReference>
<dbReference type="InterPro" id="IPR049326">
    <property type="entry name" value="Rhodopsin_dom_fungi"/>
</dbReference>
<feature type="transmembrane region" description="Helical" evidence="7">
    <location>
        <begin position="128"/>
        <end position="146"/>
    </location>
</feature>
<evidence type="ECO:0000256" key="1">
    <source>
        <dbReference type="ARBA" id="ARBA00004141"/>
    </source>
</evidence>
<evidence type="ECO:0000256" key="5">
    <source>
        <dbReference type="ARBA" id="ARBA00038359"/>
    </source>
</evidence>
<feature type="transmembrane region" description="Helical" evidence="7">
    <location>
        <begin position="34"/>
        <end position="53"/>
    </location>
</feature>
<feature type="transmembrane region" description="Helical" evidence="7">
    <location>
        <begin position="65"/>
        <end position="85"/>
    </location>
</feature>
<evidence type="ECO:0000256" key="7">
    <source>
        <dbReference type="SAM" id="Phobius"/>
    </source>
</evidence>
<dbReference type="GO" id="GO:0016020">
    <property type="term" value="C:membrane"/>
    <property type="evidence" value="ECO:0007669"/>
    <property type="project" value="UniProtKB-SubCell"/>
</dbReference>
<evidence type="ECO:0000256" key="2">
    <source>
        <dbReference type="ARBA" id="ARBA00022692"/>
    </source>
</evidence>
<evidence type="ECO:0000259" key="8">
    <source>
        <dbReference type="Pfam" id="PF20684"/>
    </source>
</evidence>
<dbReference type="PANTHER" id="PTHR33048">
    <property type="entry name" value="PTH11-LIKE INTEGRAL MEMBRANE PROTEIN (AFU_ORTHOLOGUE AFUA_5G11245)"/>
    <property type="match status" value="1"/>
</dbReference>
<keyword evidence="4 7" id="KW-0472">Membrane</keyword>
<dbReference type="PANTHER" id="PTHR33048:SF105">
    <property type="match status" value="1"/>
</dbReference>
<evidence type="ECO:0000313" key="10">
    <source>
        <dbReference type="Proteomes" id="UP001285354"/>
    </source>
</evidence>
<feature type="transmembrane region" description="Helical" evidence="7">
    <location>
        <begin position="204"/>
        <end position="227"/>
    </location>
</feature>
<dbReference type="EMBL" id="JAUBYV010000007">
    <property type="protein sequence ID" value="KAK2625935.1"/>
    <property type="molecule type" value="Genomic_DNA"/>
</dbReference>
<comment type="similarity">
    <text evidence="5">Belongs to the SAT4 family.</text>
</comment>
<keyword evidence="3 7" id="KW-1133">Transmembrane helix</keyword>
<accession>A0AAD9WC58</accession>